<keyword evidence="7" id="KW-0067">ATP-binding</keyword>
<dbReference type="GO" id="GO:0019829">
    <property type="term" value="F:ATPase-coupled monoatomic cation transmembrane transporter activity"/>
    <property type="evidence" value="ECO:0007669"/>
    <property type="project" value="TreeGrafter"/>
</dbReference>
<name>A0AAV2TPD4_CALDB</name>
<dbReference type="FunFam" id="3.40.50.1000:FF:000068">
    <property type="entry name" value="Cation-transporting ATPase"/>
    <property type="match status" value="1"/>
</dbReference>
<dbReference type="InterPro" id="IPR001757">
    <property type="entry name" value="P_typ_ATPase"/>
</dbReference>
<feature type="region of interest" description="Disordered" evidence="13">
    <location>
        <begin position="682"/>
        <end position="710"/>
    </location>
</feature>
<evidence type="ECO:0000256" key="8">
    <source>
        <dbReference type="ARBA" id="ARBA00022842"/>
    </source>
</evidence>
<dbReference type="NCBIfam" id="TIGR01494">
    <property type="entry name" value="ATPase_P-type"/>
    <property type="match status" value="2"/>
</dbReference>
<dbReference type="InterPro" id="IPR006544">
    <property type="entry name" value="P-type_TPase_V"/>
</dbReference>
<evidence type="ECO:0000256" key="14">
    <source>
        <dbReference type="SAM" id="Phobius"/>
    </source>
</evidence>
<dbReference type="FunFam" id="1.20.1110.10:FF:000023">
    <property type="entry name" value="Cation-transporting ATPase"/>
    <property type="match status" value="1"/>
</dbReference>
<dbReference type="GO" id="GO:0016020">
    <property type="term" value="C:membrane"/>
    <property type="evidence" value="ECO:0007669"/>
    <property type="project" value="UniProtKB-SubCell"/>
</dbReference>
<feature type="transmembrane region" description="Helical" evidence="14">
    <location>
        <begin position="957"/>
        <end position="982"/>
    </location>
</feature>
<feature type="transmembrane region" description="Helical" evidence="14">
    <location>
        <begin position="1075"/>
        <end position="1103"/>
    </location>
</feature>
<evidence type="ECO:0000259" key="15">
    <source>
        <dbReference type="Pfam" id="PF00122"/>
    </source>
</evidence>
<dbReference type="AlphaFoldDB" id="A0AAV2TPD4"/>
<dbReference type="Proteomes" id="UP001497525">
    <property type="component" value="Unassembled WGS sequence"/>
</dbReference>
<evidence type="ECO:0000256" key="13">
    <source>
        <dbReference type="SAM" id="MobiDB-lite"/>
    </source>
</evidence>
<feature type="transmembrane region" description="Helical" evidence="14">
    <location>
        <begin position="301"/>
        <end position="318"/>
    </location>
</feature>
<comment type="subcellular location">
    <subcellularLocation>
        <location evidence="1">Membrane</location>
        <topology evidence="1">Multi-pass membrane protein</topology>
    </subcellularLocation>
</comment>
<keyword evidence="6" id="KW-0547">Nucleotide-binding</keyword>
<organism evidence="16 17">
    <name type="scientific">Calicophoron daubneyi</name>
    <name type="common">Rumen fluke</name>
    <name type="synonym">Paramphistomum daubneyi</name>
    <dbReference type="NCBI Taxonomy" id="300641"/>
    <lineage>
        <taxon>Eukaryota</taxon>
        <taxon>Metazoa</taxon>
        <taxon>Spiralia</taxon>
        <taxon>Lophotrochozoa</taxon>
        <taxon>Platyhelminthes</taxon>
        <taxon>Trematoda</taxon>
        <taxon>Digenea</taxon>
        <taxon>Plagiorchiida</taxon>
        <taxon>Pronocephalata</taxon>
        <taxon>Paramphistomoidea</taxon>
        <taxon>Paramphistomidae</taxon>
        <taxon>Calicophoron</taxon>
    </lineage>
</organism>
<feature type="transmembrane region" description="Helical" evidence="14">
    <location>
        <begin position="925"/>
        <end position="945"/>
    </location>
</feature>
<feature type="transmembrane region" description="Helical" evidence="14">
    <location>
        <begin position="1002"/>
        <end position="1026"/>
    </location>
</feature>
<evidence type="ECO:0000256" key="2">
    <source>
        <dbReference type="ARBA" id="ARBA00006000"/>
    </source>
</evidence>
<evidence type="ECO:0000256" key="9">
    <source>
        <dbReference type="ARBA" id="ARBA00022967"/>
    </source>
</evidence>
<keyword evidence="5" id="KW-0479">Metal-binding</keyword>
<reference evidence="16" key="1">
    <citation type="submission" date="2024-06" db="EMBL/GenBank/DDBJ databases">
        <authorList>
            <person name="Liu X."/>
            <person name="Lenzi L."/>
            <person name="Haldenby T S."/>
            <person name="Uol C."/>
        </authorList>
    </citation>
    <scope>NUCLEOTIDE SEQUENCE</scope>
</reference>
<dbReference type="GO" id="GO:0140358">
    <property type="term" value="F:P-type transmembrane transporter activity"/>
    <property type="evidence" value="ECO:0007669"/>
    <property type="project" value="InterPro"/>
</dbReference>
<comment type="similarity">
    <text evidence="2">Belongs to the cation transport ATPase (P-type) (TC 3.A.3) family. Type V subfamily.</text>
</comment>
<gene>
    <name evidence="16" type="ORF">CDAUBV1_LOCUS12790</name>
</gene>
<feature type="transmembrane region" description="Helical" evidence="14">
    <location>
        <begin position="887"/>
        <end position="913"/>
    </location>
</feature>
<evidence type="ECO:0000313" key="16">
    <source>
        <dbReference type="EMBL" id="CAL5138180.1"/>
    </source>
</evidence>
<dbReference type="GO" id="GO:0046872">
    <property type="term" value="F:metal ion binding"/>
    <property type="evidence" value="ECO:0007669"/>
    <property type="project" value="UniProtKB-KW"/>
</dbReference>
<dbReference type="Pfam" id="PF00122">
    <property type="entry name" value="E1-E2_ATPase"/>
    <property type="match status" value="1"/>
</dbReference>
<dbReference type="Gene3D" id="1.20.1110.10">
    <property type="entry name" value="Calcium-transporting ATPase, transmembrane domain"/>
    <property type="match status" value="1"/>
</dbReference>
<evidence type="ECO:0000313" key="17">
    <source>
        <dbReference type="Proteomes" id="UP001497525"/>
    </source>
</evidence>
<dbReference type="InterPro" id="IPR036412">
    <property type="entry name" value="HAD-like_sf"/>
</dbReference>
<dbReference type="GO" id="GO:0015203">
    <property type="term" value="F:polyamine transmembrane transporter activity"/>
    <property type="evidence" value="ECO:0007669"/>
    <property type="project" value="TreeGrafter"/>
</dbReference>
<keyword evidence="3" id="KW-0597">Phosphoprotein</keyword>
<evidence type="ECO:0000256" key="10">
    <source>
        <dbReference type="ARBA" id="ARBA00022989"/>
    </source>
</evidence>
<feature type="domain" description="P-type ATPase A" evidence="15">
    <location>
        <begin position="129"/>
        <end position="245"/>
    </location>
</feature>
<comment type="caution">
    <text evidence="16">The sequence shown here is derived from an EMBL/GenBank/DDBJ whole genome shotgun (WGS) entry which is preliminary data.</text>
</comment>
<dbReference type="PROSITE" id="PS00154">
    <property type="entry name" value="ATPASE_E1_E2"/>
    <property type="match status" value="1"/>
</dbReference>
<dbReference type="Gene3D" id="2.70.150.10">
    <property type="entry name" value="Calcium-transporting ATPase, cytoplasmic transduction domain A"/>
    <property type="match status" value="1"/>
</dbReference>
<dbReference type="EMBL" id="CAXLJL010000478">
    <property type="protein sequence ID" value="CAL5138180.1"/>
    <property type="molecule type" value="Genomic_DNA"/>
</dbReference>
<dbReference type="Pfam" id="PF00702">
    <property type="entry name" value="Hydrolase"/>
    <property type="match status" value="1"/>
</dbReference>
<dbReference type="SUPFAM" id="SSF56784">
    <property type="entry name" value="HAD-like"/>
    <property type="match status" value="1"/>
</dbReference>
<comment type="catalytic activity">
    <reaction evidence="12">
        <text>ATP + H2O = ADP + phosphate + H(+)</text>
        <dbReference type="Rhea" id="RHEA:13065"/>
        <dbReference type="ChEBI" id="CHEBI:15377"/>
        <dbReference type="ChEBI" id="CHEBI:15378"/>
        <dbReference type="ChEBI" id="CHEBI:30616"/>
        <dbReference type="ChEBI" id="CHEBI:43474"/>
        <dbReference type="ChEBI" id="CHEBI:456216"/>
    </reaction>
</comment>
<dbReference type="Gene3D" id="3.40.50.1000">
    <property type="entry name" value="HAD superfamily/HAD-like"/>
    <property type="match status" value="2"/>
</dbReference>
<dbReference type="Gene3D" id="3.40.1110.10">
    <property type="entry name" value="Calcium-transporting ATPase, cytoplasmic domain N"/>
    <property type="match status" value="1"/>
</dbReference>
<feature type="region of interest" description="Disordered" evidence="13">
    <location>
        <begin position="1170"/>
        <end position="1190"/>
    </location>
</feature>
<dbReference type="InterPro" id="IPR023298">
    <property type="entry name" value="ATPase_P-typ_TM_dom_sf"/>
</dbReference>
<evidence type="ECO:0000256" key="3">
    <source>
        <dbReference type="ARBA" id="ARBA00022553"/>
    </source>
</evidence>
<evidence type="ECO:0000256" key="6">
    <source>
        <dbReference type="ARBA" id="ARBA00022741"/>
    </source>
</evidence>
<dbReference type="InterPro" id="IPR023214">
    <property type="entry name" value="HAD_sf"/>
</dbReference>
<dbReference type="PRINTS" id="PR00119">
    <property type="entry name" value="CATATPASE"/>
</dbReference>
<evidence type="ECO:0000256" key="7">
    <source>
        <dbReference type="ARBA" id="ARBA00022840"/>
    </source>
</evidence>
<proteinExistence type="inferred from homology"/>
<keyword evidence="8" id="KW-0460">Magnesium</keyword>
<accession>A0AAV2TPD4</accession>
<feature type="transmembrane region" description="Helical" evidence="14">
    <location>
        <begin position="1038"/>
        <end position="1063"/>
    </location>
</feature>
<evidence type="ECO:0000256" key="12">
    <source>
        <dbReference type="ARBA" id="ARBA00049360"/>
    </source>
</evidence>
<evidence type="ECO:0000256" key="5">
    <source>
        <dbReference type="ARBA" id="ARBA00022723"/>
    </source>
</evidence>
<dbReference type="PANTHER" id="PTHR45630">
    <property type="entry name" value="CATION-TRANSPORTING ATPASE-RELATED"/>
    <property type="match status" value="1"/>
</dbReference>
<dbReference type="SUPFAM" id="SSF81660">
    <property type="entry name" value="Metal cation-transporting ATPase, ATP-binding domain N"/>
    <property type="match status" value="1"/>
</dbReference>
<dbReference type="GO" id="GO:0006874">
    <property type="term" value="P:intracellular calcium ion homeostasis"/>
    <property type="evidence" value="ECO:0007669"/>
    <property type="project" value="TreeGrafter"/>
</dbReference>
<keyword evidence="10 14" id="KW-1133">Transmembrane helix</keyword>
<dbReference type="SUPFAM" id="SSF81665">
    <property type="entry name" value="Calcium ATPase, transmembrane domain M"/>
    <property type="match status" value="1"/>
</dbReference>
<dbReference type="InterPro" id="IPR008250">
    <property type="entry name" value="ATPase_P-typ_transduc_dom_A_sf"/>
</dbReference>
<dbReference type="PANTHER" id="PTHR45630:SF8">
    <property type="entry name" value="CATION-TRANSPORTING ATPASE"/>
    <property type="match status" value="1"/>
</dbReference>
<keyword evidence="4 14" id="KW-0812">Transmembrane</keyword>
<dbReference type="InterPro" id="IPR018303">
    <property type="entry name" value="ATPase_P-typ_P_site"/>
</dbReference>
<evidence type="ECO:0000256" key="4">
    <source>
        <dbReference type="ARBA" id="ARBA00022692"/>
    </source>
</evidence>
<dbReference type="NCBIfam" id="TIGR01657">
    <property type="entry name" value="P-ATPase-V"/>
    <property type="match status" value="1"/>
</dbReference>
<feature type="transmembrane region" description="Helical" evidence="14">
    <location>
        <begin position="84"/>
        <end position="104"/>
    </location>
</feature>
<dbReference type="InterPro" id="IPR023299">
    <property type="entry name" value="ATPase_P-typ_cyto_dom_N"/>
</dbReference>
<sequence length="1237" mass="138561">MKYVWEKDKRNFALLRGWEEQPYCKLARASPLTLSVVVRHRALYGLNEIAIHVTPVIKMLLSECFNPFYCFQAFSCTLWYFEDYWQYATVILIISGVSLVVQVIEMRRNEKALKKTISGSTTVSVCRIINDTAEYQELDSTELVPGDVIKIPRTGCMMQCDALVLSGNCIVNESTLTGESVPVTKTPLPDDQNKQDIFDISSAARHVLFGGTRVIQTRNYADEPVLAIVARTGFRTAKGELVRSILFPKPTKFKFTQDSMKFVAALAVLAAVGFAVSVYLMQRHGSETGQIVLRAFDLVTIVVPPALPMAMTIGIVYAQRRLRRNCIYCINPSVINVCGVINAICFDKTGTLTEDGLDLWGVIANSQGIFKEPEFEPSNLENGPLIECMATCHSLTRIEGVLSGDPLDLKMFLSTKWDFIEEVSEDHCKFGMAVPAVVRPPFEGSLINVPIGPSVDPEMLPYEIGILRQFPFSSSLQRMSVIARVLNHSHFNIYTKVPSDFHSVLLEYTRQGYRVLALAWRPLRMTYTRVLRIQRERAEQKLQFLGLLIMENRLKPETTPVIESLREANIRPIMVTGDNMLTALSVARDCEIIDEMDKIVLVSAKPPPKAENLQCQLATDDGDDTDPPLTSKQEPPFLILLDTRSAVPENTAIFGSLTDQSHAPLVEFHYAEDLHRPVTEVTATHGPPVRPRTMHGNTTPQKKKNMDSSSWLDRQGMIQKLRFLVPFWKNAPTQSKNLKEMSPPSYDGNFHASRIGDSPSELKPAESKANRLTIRMIDRPDFHLAITGKTWGVIRDHYPWLMPKLVVKGAVFARFSPEQKAQLIETLQSVGYFVAMCGDGANDCAALKAAHVGVSLSETEASVASPFTAKEQNINCIPTLIRQGRCALVTSFGIFKFIAACSMVQFTSVILLYGIGSTMSNPQFLYVDFFLITSLSITFGYTRAYEGLSVDPPSVRLLSFITLMSLGLQLLVNMCIQIGMYVATQAQSWYIPLFKIHEDFGLLNYESTAVFTVAAYQYMVLAIVFSKGPPYRQSILSNPLFIINVLICLACTAIVTCNAFGWARDLITLVRFPSIRFLLLLHGIVLLAFFVCYLSEMFVDGLASRRRLLRIRKALFPRHIQIKDYERIREEIDKLAGSWPPLIRSASVHALPADLFNEEDTTSRICSRQRLASGNSTDSEEDDAVFPTNKKHRDNSALLEAVPNRDSTVAHLEAATFETPEPMSTKWHKVGPYVSFL</sequence>
<feature type="transmembrane region" description="Helical" evidence="14">
    <location>
        <begin position="262"/>
        <end position="281"/>
    </location>
</feature>
<dbReference type="SUPFAM" id="SSF81653">
    <property type="entry name" value="Calcium ATPase, transduction domain A"/>
    <property type="match status" value="1"/>
</dbReference>
<keyword evidence="9" id="KW-1278">Translocase</keyword>
<keyword evidence="11 14" id="KW-0472">Membrane</keyword>
<protein>
    <recommendedName>
        <fullName evidence="15">P-type ATPase A domain-containing protein</fullName>
    </recommendedName>
</protein>
<evidence type="ECO:0000256" key="11">
    <source>
        <dbReference type="ARBA" id="ARBA00023136"/>
    </source>
</evidence>
<dbReference type="GO" id="GO:0016887">
    <property type="term" value="F:ATP hydrolysis activity"/>
    <property type="evidence" value="ECO:0007669"/>
    <property type="project" value="InterPro"/>
</dbReference>
<dbReference type="GO" id="GO:0005524">
    <property type="term" value="F:ATP binding"/>
    <property type="evidence" value="ECO:0007669"/>
    <property type="project" value="UniProtKB-KW"/>
</dbReference>
<dbReference type="InterPro" id="IPR059000">
    <property type="entry name" value="ATPase_P-type_domA"/>
</dbReference>
<evidence type="ECO:0000256" key="1">
    <source>
        <dbReference type="ARBA" id="ARBA00004141"/>
    </source>
</evidence>